<evidence type="ECO:0000256" key="5">
    <source>
        <dbReference type="ARBA" id="ARBA00022840"/>
    </source>
</evidence>
<sequence length="314" mass="31992">MILTVTLNAALDVTYQVPRLRPGEVHRVAGVHERPGGKGVNVARVLHGLNEPVLATGLVGGGTGAAIRTLLGEIRHSFVDIAGISRRTTVVVDGSSTTGFWEPGPEVSGPEWESFVAHYAALLRISRVVVLSGSLPPGLPVDAYARLIELARSVEVPVVLDASGEPLAAGVAAGPDIVKPNAHELAIMSGMAVGAFEAGAVELVEAEAVAAADAVRDGGRTAVVASLGPHGLVASTGDGRWHARPAAALTGNPTGAGDAAVAALAFGLAYRVPWPQRLADAVGLSGAAVLNPVAGTISQTDYARLRRAADVREV</sequence>
<dbReference type="RefSeq" id="WP_345637138.1">
    <property type="nucleotide sequence ID" value="NZ_BAABJQ010000031.1"/>
</dbReference>
<comment type="similarity">
    <text evidence="1">Belongs to the carbohydrate kinase PfkB family.</text>
</comment>
<evidence type="ECO:0000256" key="2">
    <source>
        <dbReference type="ARBA" id="ARBA00022679"/>
    </source>
</evidence>
<evidence type="ECO:0000313" key="9">
    <source>
        <dbReference type="Proteomes" id="UP001501570"/>
    </source>
</evidence>
<dbReference type="InterPro" id="IPR011611">
    <property type="entry name" value="PfkB_dom"/>
</dbReference>
<accession>A0ABP9SKC7</accession>
<dbReference type="Proteomes" id="UP001501570">
    <property type="component" value="Unassembled WGS sequence"/>
</dbReference>
<keyword evidence="3" id="KW-0547">Nucleotide-binding</keyword>
<dbReference type="SUPFAM" id="SSF53613">
    <property type="entry name" value="Ribokinase-like"/>
    <property type="match status" value="1"/>
</dbReference>
<dbReference type="PANTHER" id="PTHR46566:SF5">
    <property type="entry name" value="1-PHOSPHOFRUCTOKINASE"/>
    <property type="match status" value="1"/>
</dbReference>
<dbReference type="PANTHER" id="PTHR46566">
    <property type="entry name" value="1-PHOSPHOFRUCTOKINASE-RELATED"/>
    <property type="match status" value="1"/>
</dbReference>
<reference evidence="9" key="1">
    <citation type="journal article" date="2019" name="Int. J. Syst. Evol. Microbiol.">
        <title>The Global Catalogue of Microorganisms (GCM) 10K type strain sequencing project: providing services to taxonomists for standard genome sequencing and annotation.</title>
        <authorList>
            <consortium name="The Broad Institute Genomics Platform"/>
            <consortium name="The Broad Institute Genome Sequencing Center for Infectious Disease"/>
            <person name="Wu L."/>
            <person name="Ma J."/>
        </authorList>
    </citation>
    <scope>NUCLEOTIDE SEQUENCE [LARGE SCALE GENOMIC DNA]</scope>
    <source>
        <strain evidence="9">JCM 18304</strain>
    </source>
</reference>
<keyword evidence="4" id="KW-0418">Kinase</keyword>
<protein>
    <submittedName>
        <fullName evidence="8">1-phosphofructokinase family hexose kinase</fullName>
    </submittedName>
</protein>
<dbReference type="NCBIfam" id="TIGR03168">
    <property type="entry name" value="1-PFK"/>
    <property type="match status" value="1"/>
</dbReference>
<keyword evidence="5" id="KW-0067">ATP-binding</keyword>
<evidence type="ECO:0000256" key="1">
    <source>
        <dbReference type="ARBA" id="ARBA00010688"/>
    </source>
</evidence>
<gene>
    <name evidence="8" type="ORF">GCM10023322_70300</name>
</gene>
<name>A0ABP9SKC7_9ACTN</name>
<dbReference type="PIRSF" id="PIRSF000535">
    <property type="entry name" value="1PFK/6PFK/LacC"/>
    <property type="match status" value="1"/>
</dbReference>
<dbReference type="PROSITE" id="PS00584">
    <property type="entry name" value="PFKB_KINASES_2"/>
    <property type="match status" value="1"/>
</dbReference>
<evidence type="ECO:0000256" key="3">
    <source>
        <dbReference type="ARBA" id="ARBA00022741"/>
    </source>
</evidence>
<dbReference type="InterPro" id="IPR002173">
    <property type="entry name" value="Carboh/pur_kinase_PfkB_CS"/>
</dbReference>
<comment type="caution">
    <text evidence="8">The sequence shown here is derived from an EMBL/GenBank/DDBJ whole genome shotgun (WGS) entry which is preliminary data.</text>
</comment>
<evidence type="ECO:0000313" key="8">
    <source>
        <dbReference type="EMBL" id="GAA5197954.1"/>
    </source>
</evidence>
<evidence type="ECO:0000259" key="7">
    <source>
        <dbReference type="Pfam" id="PF00294"/>
    </source>
</evidence>
<evidence type="ECO:0000256" key="6">
    <source>
        <dbReference type="PIRNR" id="PIRNR000535"/>
    </source>
</evidence>
<feature type="domain" description="Carbohydrate kinase PfkB" evidence="7">
    <location>
        <begin position="12"/>
        <end position="296"/>
    </location>
</feature>
<dbReference type="Pfam" id="PF00294">
    <property type="entry name" value="PfkB"/>
    <property type="match status" value="1"/>
</dbReference>
<evidence type="ECO:0000256" key="4">
    <source>
        <dbReference type="ARBA" id="ARBA00022777"/>
    </source>
</evidence>
<dbReference type="CDD" id="cd01164">
    <property type="entry name" value="FruK_PfkB_like"/>
    <property type="match status" value="1"/>
</dbReference>
<keyword evidence="9" id="KW-1185">Reference proteome</keyword>
<dbReference type="InterPro" id="IPR017583">
    <property type="entry name" value="Tagatose/fructose_Pkinase"/>
</dbReference>
<dbReference type="EMBL" id="BAABJQ010000031">
    <property type="protein sequence ID" value="GAA5197954.1"/>
    <property type="molecule type" value="Genomic_DNA"/>
</dbReference>
<dbReference type="Gene3D" id="3.40.1190.20">
    <property type="match status" value="1"/>
</dbReference>
<dbReference type="InterPro" id="IPR029056">
    <property type="entry name" value="Ribokinase-like"/>
</dbReference>
<organism evidence="8 9">
    <name type="scientific">Rugosimonospora acidiphila</name>
    <dbReference type="NCBI Taxonomy" id="556531"/>
    <lineage>
        <taxon>Bacteria</taxon>
        <taxon>Bacillati</taxon>
        <taxon>Actinomycetota</taxon>
        <taxon>Actinomycetes</taxon>
        <taxon>Micromonosporales</taxon>
        <taxon>Micromonosporaceae</taxon>
        <taxon>Rugosimonospora</taxon>
    </lineage>
</organism>
<keyword evidence="2 6" id="KW-0808">Transferase</keyword>
<proteinExistence type="inferred from homology"/>